<dbReference type="OrthoDB" id="3563077at2759"/>
<dbReference type="Proteomes" id="UP000250140">
    <property type="component" value="Unassembled WGS sequence"/>
</dbReference>
<organism evidence="2 3">
    <name type="scientific">Glonium stellatum</name>
    <dbReference type="NCBI Taxonomy" id="574774"/>
    <lineage>
        <taxon>Eukaryota</taxon>
        <taxon>Fungi</taxon>
        <taxon>Dikarya</taxon>
        <taxon>Ascomycota</taxon>
        <taxon>Pezizomycotina</taxon>
        <taxon>Dothideomycetes</taxon>
        <taxon>Pleosporomycetidae</taxon>
        <taxon>Gloniales</taxon>
        <taxon>Gloniaceae</taxon>
        <taxon>Glonium</taxon>
    </lineage>
</organism>
<dbReference type="EMBL" id="KV748791">
    <property type="protein sequence ID" value="OCL13051.1"/>
    <property type="molecule type" value="Genomic_DNA"/>
</dbReference>
<reference evidence="2 3" key="1">
    <citation type="journal article" date="2016" name="Nat. Commun.">
        <title>Ectomycorrhizal ecology is imprinted in the genome of the dominant symbiotic fungus Cenococcum geophilum.</title>
        <authorList>
            <consortium name="DOE Joint Genome Institute"/>
            <person name="Peter M."/>
            <person name="Kohler A."/>
            <person name="Ohm R.A."/>
            <person name="Kuo A."/>
            <person name="Krutzmann J."/>
            <person name="Morin E."/>
            <person name="Arend M."/>
            <person name="Barry K.W."/>
            <person name="Binder M."/>
            <person name="Choi C."/>
            <person name="Clum A."/>
            <person name="Copeland A."/>
            <person name="Grisel N."/>
            <person name="Haridas S."/>
            <person name="Kipfer T."/>
            <person name="LaButti K."/>
            <person name="Lindquist E."/>
            <person name="Lipzen A."/>
            <person name="Maire R."/>
            <person name="Meier B."/>
            <person name="Mihaltcheva S."/>
            <person name="Molinier V."/>
            <person name="Murat C."/>
            <person name="Poggeler S."/>
            <person name="Quandt C.A."/>
            <person name="Sperisen C."/>
            <person name="Tritt A."/>
            <person name="Tisserant E."/>
            <person name="Crous P.W."/>
            <person name="Henrissat B."/>
            <person name="Nehls U."/>
            <person name="Egli S."/>
            <person name="Spatafora J.W."/>
            <person name="Grigoriev I.V."/>
            <person name="Martin F.M."/>
        </authorList>
    </citation>
    <scope>NUCLEOTIDE SEQUENCE [LARGE SCALE GENOMIC DNA]</scope>
    <source>
        <strain evidence="2 3">CBS 207.34</strain>
    </source>
</reference>
<keyword evidence="3" id="KW-1185">Reference proteome</keyword>
<protein>
    <submittedName>
        <fullName evidence="2">Uncharacterized protein</fullName>
    </submittedName>
</protein>
<evidence type="ECO:0000313" key="3">
    <source>
        <dbReference type="Proteomes" id="UP000250140"/>
    </source>
</evidence>
<gene>
    <name evidence="2" type="ORF">AOQ84DRAFT_360099</name>
</gene>
<evidence type="ECO:0000313" key="2">
    <source>
        <dbReference type="EMBL" id="OCL13051.1"/>
    </source>
</evidence>
<accession>A0A8E2F9G2</accession>
<dbReference type="AlphaFoldDB" id="A0A8E2F9G2"/>
<feature type="region of interest" description="Disordered" evidence="1">
    <location>
        <begin position="155"/>
        <end position="297"/>
    </location>
</feature>
<feature type="region of interest" description="Disordered" evidence="1">
    <location>
        <begin position="1"/>
        <end position="68"/>
    </location>
</feature>
<evidence type="ECO:0000256" key="1">
    <source>
        <dbReference type="SAM" id="MobiDB-lite"/>
    </source>
</evidence>
<proteinExistence type="predicted"/>
<name>A0A8E2F9G2_9PEZI</name>
<feature type="compositionally biased region" description="Polar residues" evidence="1">
    <location>
        <begin position="242"/>
        <end position="253"/>
    </location>
</feature>
<sequence length="297" mass="33426">MEEEGGVEIRQQGELAGRPAVGDQQIQAEVDDTDDPMDKKTRRLLRLSSHATGDRPSPFSTAWDTHPAACWTPDKDNAVPSRMGRTSKQVERDVRVHRIRSSQLRKVLRCSLSLKSDVQLEQPATPINDEHCHTLRASRSPSTLSGPVLLDESEQWNWGEKRGDQDTQKEISSDTHYSMNTNYDHNTCDTDDEDPRPAKRRKPCSMPTATPILCTERAPKLRPSRPRRLFSPSSMQVETDDVQSQTPWSTFIDSKQRDTLRLPRIPPATAESVPAAQEWPSMAPSNGPGSGRRRRSI</sequence>
<feature type="compositionally biased region" description="Polar residues" evidence="1">
    <location>
        <begin position="174"/>
        <end position="185"/>
    </location>
</feature>
<feature type="compositionally biased region" description="Basic and acidic residues" evidence="1">
    <location>
        <begin position="159"/>
        <end position="173"/>
    </location>
</feature>